<reference evidence="1" key="1">
    <citation type="submission" date="2018-08" db="EMBL/GenBank/DDBJ databases">
        <title>Identification of Burkholderia cepacia strains that express a Burkholderia pseudomallei-like capsular polysaccharide.</title>
        <authorList>
            <person name="Burtnick M.N."/>
            <person name="Vongsouvath M."/>
            <person name="Newton P."/>
            <person name="Wuthiekanun V."/>
            <person name="Limmathurotsakul D."/>
            <person name="Brett P.J."/>
            <person name="Chantratita N."/>
            <person name="Dance D.A."/>
        </authorList>
    </citation>
    <scope>NUCLEOTIDE SEQUENCE</scope>
    <source>
        <strain evidence="1">SBXCC001</strain>
    </source>
</reference>
<gene>
    <name evidence="1" type="ORF">C7S16_4653</name>
</gene>
<proteinExistence type="predicted"/>
<accession>A0AAW9CRM7</accession>
<protein>
    <submittedName>
        <fullName evidence="1">Uncharacterized protein</fullName>
    </submittedName>
</protein>
<sequence>MRARAPTAGDVAALRFGGAGMRPGGRRWLSRTTCAIGAYGAGTVSA</sequence>
<evidence type="ECO:0000313" key="1">
    <source>
        <dbReference type="EMBL" id="MDW9253690.1"/>
    </source>
</evidence>
<comment type="caution">
    <text evidence="1">The sequence shown here is derived from an EMBL/GenBank/DDBJ whole genome shotgun (WGS) entry which is preliminary data.</text>
</comment>
<dbReference type="Proteomes" id="UP001272137">
    <property type="component" value="Unassembled WGS sequence"/>
</dbReference>
<dbReference type="EMBL" id="QXCT01000001">
    <property type="protein sequence ID" value="MDW9253690.1"/>
    <property type="molecule type" value="Genomic_DNA"/>
</dbReference>
<dbReference type="AlphaFoldDB" id="A0AAW9CRM7"/>
<organism evidence="1 2">
    <name type="scientific">Burkholderia thailandensis</name>
    <dbReference type="NCBI Taxonomy" id="57975"/>
    <lineage>
        <taxon>Bacteria</taxon>
        <taxon>Pseudomonadati</taxon>
        <taxon>Pseudomonadota</taxon>
        <taxon>Betaproteobacteria</taxon>
        <taxon>Burkholderiales</taxon>
        <taxon>Burkholderiaceae</taxon>
        <taxon>Burkholderia</taxon>
        <taxon>pseudomallei group</taxon>
    </lineage>
</organism>
<evidence type="ECO:0000313" key="2">
    <source>
        <dbReference type="Proteomes" id="UP001272137"/>
    </source>
</evidence>
<name>A0AAW9CRM7_BURTH</name>